<dbReference type="Proteomes" id="UP000663870">
    <property type="component" value="Unassembled WGS sequence"/>
</dbReference>
<evidence type="ECO:0000313" key="8">
    <source>
        <dbReference type="Proteomes" id="UP000663870"/>
    </source>
</evidence>
<dbReference type="EMBL" id="CAJNOU010000773">
    <property type="protein sequence ID" value="CAF1084859.1"/>
    <property type="molecule type" value="Genomic_DNA"/>
</dbReference>
<evidence type="ECO:0000313" key="2">
    <source>
        <dbReference type="EMBL" id="CAF1084859.1"/>
    </source>
</evidence>
<keyword evidence="8" id="KW-1185">Reference proteome</keyword>
<dbReference type="Proteomes" id="UP000663889">
    <property type="component" value="Unassembled WGS sequence"/>
</dbReference>
<proteinExistence type="predicted"/>
<dbReference type="Proteomes" id="UP000663854">
    <property type="component" value="Unassembled WGS sequence"/>
</dbReference>
<name>A0A819HRL8_9BILA</name>
<dbReference type="EMBL" id="CAJNOL010001025">
    <property type="protein sequence ID" value="CAF1268396.1"/>
    <property type="molecule type" value="Genomic_DNA"/>
</dbReference>
<dbReference type="Proteomes" id="UP000663882">
    <property type="component" value="Unassembled WGS sequence"/>
</dbReference>
<sequence length="118" mass="14004">MSVSKLESLPNEVLCDIIENYIDGVDALATFNPQFNRRFDSLISQCLRLHFNFIQCQKEDFHLCMNLLPNYIDKIEELFLSEYNTPGQIRAFLSIFPSFQIFKRLRLLYFHFNKDAID</sequence>
<dbReference type="EMBL" id="CAJOAX010004480">
    <property type="protein sequence ID" value="CAF3907944.1"/>
    <property type="molecule type" value="Genomic_DNA"/>
</dbReference>
<evidence type="ECO:0000313" key="6">
    <source>
        <dbReference type="EMBL" id="CAF3907944.1"/>
    </source>
</evidence>
<dbReference type="EMBL" id="CAJNOO010001853">
    <property type="protein sequence ID" value="CAF1206988.1"/>
    <property type="molecule type" value="Genomic_DNA"/>
</dbReference>
<organism evidence="6 7">
    <name type="scientific">Rotaria sordida</name>
    <dbReference type="NCBI Taxonomy" id="392033"/>
    <lineage>
        <taxon>Eukaryota</taxon>
        <taxon>Metazoa</taxon>
        <taxon>Spiralia</taxon>
        <taxon>Gnathifera</taxon>
        <taxon>Rotifera</taxon>
        <taxon>Eurotatoria</taxon>
        <taxon>Bdelloidea</taxon>
        <taxon>Philodinida</taxon>
        <taxon>Philodinidae</taxon>
        <taxon>Rotaria</taxon>
    </lineage>
</organism>
<evidence type="ECO:0000313" key="1">
    <source>
        <dbReference type="EMBL" id="CAF1078850.1"/>
    </source>
</evidence>
<dbReference type="Proteomes" id="UP000663823">
    <property type="component" value="Unassembled WGS sequence"/>
</dbReference>
<evidence type="ECO:0000313" key="5">
    <source>
        <dbReference type="EMBL" id="CAF1268396.1"/>
    </source>
</evidence>
<evidence type="ECO:0000313" key="7">
    <source>
        <dbReference type="Proteomes" id="UP000663823"/>
    </source>
</evidence>
<dbReference type="EMBL" id="CAJNOH010000575">
    <property type="protein sequence ID" value="CAF1078850.1"/>
    <property type="molecule type" value="Genomic_DNA"/>
</dbReference>
<comment type="caution">
    <text evidence="6">The sequence shown here is derived from an EMBL/GenBank/DDBJ whole genome shotgun (WGS) entry which is preliminary data.</text>
</comment>
<dbReference type="OrthoDB" id="10008009at2759"/>
<dbReference type="AlphaFoldDB" id="A0A819HRL8"/>
<evidence type="ECO:0000313" key="4">
    <source>
        <dbReference type="EMBL" id="CAF1263262.1"/>
    </source>
</evidence>
<dbReference type="EMBL" id="CAJNOL010001006">
    <property type="protein sequence ID" value="CAF1263262.1"/>
    <property type="molecule type" value="Genomic_DNA"/>
</dbReference>
<accession>A0A819HRL8</accession>
<protein>
    <recommendedName>
        <fullName evidence="9">F-box domain-containing protein</fullName>
    </recommendedName>
</protein>
<evidence type="ECO:0008006" key="9">
    <source>
        <dbReference type="Google" id="ProtNLM"/>
    </source>
</evidence>
<reference evidence="6" key="1">
    <citation type="submission" date="2021-02" db="EMBL/GenBank/DDBJ databases">
        <authorList>
            <person name="Nowell W R."/>
        </authorList>
    </citation>
    <scope>NUCLEOTIDE SEQUENCE</scope>
</reference>
<gene>
    <name evidence="4" type="ORF">JXQ802_LOCUS27593</name>
    <name evidence="5" type="ORF">JXQ802_LOCUS27859</name>
    <name evidence="6" type="ORF">OTI717_LOCUS24141</name>
    <name evidence="1" type="ORF">PYM288_LOCUS18560</name>
    <name evidence="3" type="ORF">RFH988_LOCUS24918</name>
    <name evidence="2" type="ORF">SEV965_LOCUS15049</name>
</gene>
<evidence type="ECO:0000313" key="3">
    <source>
        <dbReference type="EMBL" id="CAF1206988.1"/>
    </source>
</evidence>